<evidence type="ECO:0000313" key="1">
    <source>
        <dbReference type="EMBL" id="QDT74492.1"/>
    </source>
</evidence>
<reference evidence="1 2" key="1">
    <citation type="submission" date="2019-02" db="EMBL/GenBank/DDBJ databases">
        <title>Deep-cultivation of Planctomycetes and their phenomic and genomic characterization uncovers novel biology.</title>
        <authorList>
            <person name="Wiegand S."/>
            <person name="Jogler M."/>
            <person name="Boedeker C."/>
            <person name="Pinto D."/>
            <person name="Vollmers J."/>
            <person name="Rivas-Marin E."/>
            <person name="Kohn T."/>
            <person name="Peeters S.H."/>
            <person name="Heuer A."/>
            <person name="Rast P."/>
            <person name="Oberbeckmann S."/>
            <person name="Bunk B."/>
            <person name="Jeske O."/>
            <person name="Meyerdierks A."/>
            <person name="Storesund J.E."/>
            <person name="Kallscheuer N."/>
            <person name="Luecker S."/>
            <person name="Lage O.M."/>
            <person name="Pohl T."/>
            <person name="Merkel B.J."/>
            <person name="Hornburger P."/>
            <person name="Mueller R.-W."/>
            <person name="Bruemmer F."/>
            <person name="Labrenz M."/>
            <person name="Spormann A.M."/>
            <person name="Op den Camp H."/>
            <person name="Overmann J."/>
            <person name="Amann R."/>
            <person name="Jetten M.S.M."/>
            <person name="Mascher T."/>
            <person name="Medema M.H."/>
            <person name="Devos D.P."/>
            <person name="Kaster A.-K."/>
            <person name="Ovreas L."/>
            <person name="Rohde M."/>
            <person name="Galperin M.Y."/>
            <person name="Jogler C."/>
        </authorList>
    </citation>
    <scope>NUCLEOTIDE SEQUENCE [LARGE SCALE GENOMIC DNA]</scope>
    <source>
        <strain evidence="1 2">I41</strain>
    </source>
</reference>
<dbReference type="EMBL" id="CP036339">
    <property type="protein sequence ID" value="QDT74492.1"/>
    <property type="molecule type" value="Genomic_DNA"/>
</dbReference>
<accession>A0A517U1K3</accession>
<keyword evidence="2" id="KW-1185">Reference proteome</keyword>
<protein>
    <submittedName>
        <fullName evidence="1">Uncharacterized protein</fullName>
    </submittedName>
</protein>
<evidence type="ECO:0000313" key="2">
    <source>
        <dbReference type="Proteomes" id="UP000317909"/>
    </source>
</evidence>
<dbReference type="KEGG" id="llh:I41_36890"/>
<proteinExistence type="predicted"/>
<dbReference type="Proteomes" id="UP000317909">
    <property type="component" value="Chromosome"/>
</dbReference>
<dbReference type="AlphaFoldDB" id="A0A517U1K3"/>
<sequence length="201" mass="22169">MMAMDNKEFLALLQSHERSAAISYLNNHLSGTVVAALSSPLFDERDAVYLALSNRPHELDFTHGYEANAIAASAWLEKAMVDYGDRSEKAICIIEDFLTEPSNATPDKMPKIPMCFCNGHALWLLSRGRLDLAVVGEAIRWCAVGRPAVIAFASVRDSFVSDVNQKTVTVEELRAQAVRVERIATDCCDEEGYIVLDRAGC</sequence>
<gene>
    <name evidence="1" type="ORF">I41_36890</name>
</gene>
<name>A0A517U1K3_9BACT</name>
<organism evidence="1 2">
    <name type="scientific">Lacipirellula limnantheis</name>
    <dbReference type="NCBI Taxonomy" id="2528024"/>
    <lineage>
        <taxon>Bacteria</taxon>
        <taxon>Pseudomonadati</taxon>
        <taxon>Planctomycetota</taxon>
        <taxon>Planctomycetia</taxon>
        <taxon>Pirellulales</taxon>
        <taxon>Lacipirellulaceae</taxon>
        <taxon>Lacipirellula</taxon>
    </lineage>
</organism>